<keyword evidence="4" id="KW-1185">Reference proteome</keyword>
<dbReference type="OrthoDB" id="121870at2759"/>
<protein>
    <submittedName>
        <fullName evidence="3">Unnamed protein product</fullName>
    </submittedName>
</protein>
<evidence type="ECO:0000313" key="4">
    <source>
        <dbReference type="Proteomes" id="UP001165121"/>
    </source>
</evidence>
<evidence type="ECO:0000256" key="1">
    <source>
        <dbReference type="SAM" id="MobiDB-lite"/>
    </source>
</evidence>
<feature type="transmembrane region" description="Helical" evidence="2">
    <location>
        <begin position="120"/>
        <end position="140"/>
    </location>
</feature>
<accession>A0A9W6XU55</accession>
<sequence>MLYCSDLTVPLHTGDASDNESASHRGSNSLVRRPQRRGTAGSVSSDDFADKAARMRIDFEGSRKTSLEQQRFSLSDYDPSNVDGKKWVLFPSWYYLGGLSYCAIAVLFTTGKNIGSTLMIAWQAFLGVGMALVYSIILFACMDVHTQDKDAEDPYDGYIEIKQAFSSSTYWVNLHNFYTTLPWMIIFTVVVLVCPFAPTTKKFAVANNLYFSKSYFVY</sequence>
<evidence type="ECO:0000313" key="3">
    <source>
        <dbReference type="EMBL" id="GMF45896.1"/>
    </source>
</evidence>
<name>A0A9W6XU55_9STRA</name>
<keyword evidence="2" id="KW-0472">Membrane</keyword>
<dbReference type="EMBL" id="BSXT01001892">
    <property type="protein sequence ID" value="GMF45896.1"/>
    <property type="molecule type" value="Genomic_DNA"/>
</dbReference>
<proteinExistence type="predicted"/>
<gene>
    <name evidence="3" type="ORF">Pfra01_001665700</name>
</gene>
<comment type="caution">
    <text evidence="3">The sequence shown here is derived from an EMBL/GenBank/DDBJ whole genome shotgun (WGS) entry which is preliminary data.</text>
</comment>
<keyword evidence="2" id="KW-1133">Transmembrane helix</keyword>
<feature type="region of interest" description="Disordered" evidence="1">
    <location>
        <begin position="14"/>
        <end position="46"/>
    </location>
</feature>
<feature type="transmembrane region" description="Helical" evidence="2">
    <location>
        <begin position="87"/>
        <end position="108"/>
    </location>
</feature>
<reference evidence="3" key="1">
    <citation type="submission" date="2023-04" db="EMBL/GenBank/DDBJ databases">
        <title>Phytophthora fragariaefolia NBRC 109709.</title>
        <authorList>
            <person name="Ichikawa N."/>
            <person name="Sato H."/>
            <person name="Tonouchi N."/>
        </authorList>
    </citation>
    <scope>NUCLEOTIDE SEQUENCE</scope>
    <source>
        <strain evidence="3">NBRC 109709</strain>
    </source>
</reference>
<evidence type="ECO:0000256" key="2">
    <source>
        <dbReference type="SAM" id="Phobius"/>
    </source>
</evidence>
<organism evidence="3 4">
    <name type="scientific">Phytophthora fragariaefolia</name>
    <dbReference type="NCBI Taxonomy" id="1490495"/>
    <lineage>
        <taxon>Eukaryota</taxon>
        <taxon>Sar</taxon>
        <taxon>Stramenopiles</taxon>
        <taxon>Oomycota</taxon>
        <taxon>Peronosporomycetes</taxon>
        <taxon>Peronosporales</taxon>
        <taxon>Peronosporaceae</taxon>
        <taxon>Phytophthora</taxon>
    </lineage>
</organism>
<dbReference type="AlphaFoldDB" id="A0A9W6XU55"/>
<dbReference type="Proteomes" id="UP001165121">
    <property type="component" value="Unassembled WGS sequence"/>
</dbReference>
<keyword evidence="2" id="KW-0812">Transmembrane</keyword>
<feature type="transmembrane region" description="Helical" evidence="2">
    <location>
        <begin position="177"/>
        <end position="197"/>
    </location>
</feature>